<reference evidence="1" key="1">
    <citation type="submission" date="2014-09" db="EMBL/GenBank/DDBJ databases">
        <authorList>
            <person name="Magalhaes I.L.F."/>
            <person name="Oliveira U."/>
            <person name="Santos F.R."/>
            <person name="Vidigal T.H.D.A."/>
            <person name="Brescovit A.D."/>
            <person name="Santos A.J."/>
        </authorList>
    </citation>
    <scope>NUCLEOTIDE SEQUENCE</scope>
    <source>
        <tissue evidence="1">Shoot tissue taken approximately 20 cm above the soil surface</tissue>
    </source>
</reference>
<name>A0A0A8YLV4_ARUDO</name>
<organism evidence="1">
    <name type="scientific">Arundo donax</name>
    <name type="common">Giant reed</name>
    <name type="synonym">Donax arundinaceus</name>
    <dbReference type="NCBI Taxonomy" id="35708"/>
    <lineage>
        <taxon>Eukaryota</taxon>
        <taxon>Viridiplantae</taxon>
        <taxon>Streptophyta</taxon>
        <taxon>Embryophyta</taxon>
        <taxon>Tracheophyta</taxon>
        <taxon>Spermatophyta</taxon>
        <taxon>Magnoliopsida</taxon>
        <taxon>Liliopsida</taxon>
        <taxon>Poales</taxon>
        <taxon>Poaceae</taxon>
        <taxon>PACMAD clade</taxon>
        <taxon>Arundinoideae</taxon>
        <taxon>Arundineae</taxon>
        <taxon>Arundo</taxon>
    </lineage>
</organism>
<protein>
    <submittedName>
        <fullName evidence="1">Uncharacterized protein</fullName>
    </submittedName>
</protein>
<proteinExistence type="predicted"/>
<dbReference type="AlphaFoldDB" id="A0A0A8YLV4"/>
<dbReference type="EMBL" id="GBRH01270621">
    <property type="protein sequence ID" value="JAD27274.1"/>
    <property type="molecule type" value="Transcribed_RNA"/>
</dbReference>
<reference evidence="1" key="2">
    <citation type="journal article" date="2015" name="Data Brief">
        <title>Shoot transcriptome of the giant reed, Arundo donax.</title>
        <authorList>
            <person name="Barrero R.A."/>
            <person name="Guerrero F.D."/>
            <person name="Moolhuijzen P."/>
            <person name="Goolsby J.A."/>
            <person name="Tidwell J."/>
            <person name="Bellgard S.E."/>
            <person name="Bellgard M.I."/>
        </authorList>
    </citation>
    <scope>NUCLEOTIDE SEQUENCE</scope>
    <source>
        <tissue evidence="1">Shoot tissue taken approximately 20 cm above the soil surface</tissue>
    </source>
</reference>
<accession>A0A0A8YLV4</accession>
<evidence type="ECO:0000313" key="1">
    <source>
        <dbReference type="EMBL" id="JAD27274.1"/>
    </source>
</evidence>
<sequence>MDLCQRGIVGLIDPSYME</sequence>